<dbReference type="OrthoDB" id="432970at2759"/>
<proteinExistence type="predicted"/>
<protein>
    <submittedName>
        <fullName evidence="1">Uncharacterized protein</fullName>
    </submittedName>
</protein>
<dbReference type="Proteomes" id="UP000248423">
    <property type="component" value="Unassembled WGS sequence"/>
</dbReference>
<dbReference type="AlphaFoldDB" id="A0A319ED03"/>
<sequence length="151" mass="17479">AGARKYNCFLIRATPLDPAKENPRDGDYIEPFPLERYGNWGQEMKELKTRLGWTQLYEPGKFFSHRDVDRWHYHIYAQGEGPRNGIVSRCTGREIVGDVAVVRSSNVEVNDYADEFSKTELLRTTGYYLNQDGFEDNEQRERARVAGLLDV</sequence>
<reference evidence="1 2" key="1">
    <citation type="submission" date="2018-02" db="EMBL/GenBank/DDBJ databases">
        <title>The genomes of Aspergillus section Nigri reveals drivers in fungal speciation.</title>
        <authorList>
            <consortium name="DOE Joint Genome Institute"/>
            <person name="Vesth T.C."/>
            <person name="Nybo J."/>
            <person name="Theobald S."/>
            <person name="Brandl J."/>
            <person name="Frisvad J.C."/>
            <person name="Nielsen K.F."/>
            <person name="Lyhne E.K."/>
            <person name="Kogle M.E."/>
            <person name="Kuo A."/>
            <person name="Riley R."/>
            <person name="Clum A."/>
            <person name="Nolan M."/>
            <person name="Lipzen A."/>
            <person name="Salamov A."/>
            <person name="Henrissat B."/>
            <person name="Wiebenga A."/>
            <person name="De vries R.P."/>
            <person name="Grigoriev I.V."/>
            <person name="Mortensen U.H."/>
            <person name="Andersen M.R."/>
            <person name="Baker S.E."/>
        </authorList>
    </citation>
    <scope>NUCLEOTIDE SEQUENCE [LARGE SCALE GENOMIC DNA]</scope>
    <source>
        <strain evidence="1 2">CBS 121057</strain>
    </source>
</reference>
<feature type="non-terminal residue" evidence="1">
    <location>
        <position position="1"/>
    </location>
</feature>
<dbReference type="VEuPathDB" id="FungiDB:BO78DRAFT_300139"/>
<evidence type="ECO:0000313" key="1">
    <source>
        <dbReference type="EMBL" id="PYI08096.1"/>
    </source>
</evidence>
<organism evidence="1 2">
    <name type="scientific">Aspergillus sclerotiicarbonarius (strain CBS 121057 / IBT 28362)</name>
    <dbReference type="NCBI Taxonomy" id="1448318"/>
    <lineage>
        <taxon>Eukaryota</taxon>
        <taxon>Fungi</taxon>
        <taxon>Dikarya</taxon>
        <taxon>Ascomycota</taxon>
        <taxon>Pezizomycotina</taxon>
        <taxon>Eurotiomycetes</taxon>
        <taxon>Eurotiomycetidae</taxon>
        <taxon>Eurotiales</taxon>
        <taxon>Aspergillaceae</taxon>
        <taxon>Aspergillus</taxon>
        <taxon>Aspergillus subgen. Circumdati</taxon>
    </lineage>
</organism>
<dbReference type="EMBL" id="KZ826337">
    <property type="protein sequence ID" value="PYI08096.1"/>
    <property type="molecule type" value="Genomic_DNA"/>
</dbReference>
<keyword evidence="2" id="KW-1185">Reference proteome</keyword>
<feature type="non-terminal residue" evidence="1">
    <location>
        <position position="151"/>
    </location>
</feature>
<name>A0A319ED03_ASPSB</name>
<accession>A0A319ED03</accession>
<gene>
    <name evidence="1" type="ORF">BO78DRAFT_300139</name>
</gene>
<evidence type="ECO:0000313" key="2">
    <source>
        <dbReference type="Proteomes" id="UP000248423"/>
    </source>
</evidence>